<sequence length="74" mass="8406">MSLHGFKVTLVDFVELVGILLPYPYFGFTALRASLVVDTYLEVASVTHFKKNMMSKPSPILSYRMSSEEMKKNT</sequence>
<protein>
    <submittedName>
        <fullName evidence="1">Uncharacterized protein</fullName>
    </submittedName>
</protein>
<dbReference type="Proteomes" id="UP001163603">
    <property type="component" value="Chromosome 15"/>
</dbReference>
<proteinExistence type="predicted"/>
<keyword evidence="2" id="KW-1185">Reference proteome</keyword>
<organism evidence="1 2">
    <name type="scientific">Pistacia integerrima</name>
    <dbReference type="NCBI Taxonomy" id="434235"/>
    <lineage>
        <taxon>Eukaryota</taxon>
        <taxon>Viridiplantae</taxon>
        <taxon>Streptophyta</taxon>
        <taxon>Embryophyta</taxon>
        <taxon>Tracheophyta</taxon>
        <taxon>Spermatophyta</taxon>
        <taxon>Magnoliopsida</taxon>
        <taxon>eudicotyledons</taxon>
        <taxon>Gunneridae</taxon>
        <taxon>Pentapetalae</taxon>
        <taxon>rosids</taxon>
        <taxon>malvids</taxon>
        <taxon>Sapindales</taxon>
        <taxon>Anacardiaceae</taxon>
        <taxon>Pistacia</taxon>
    </lineage>
</organism>
<name>A0ACC0WZU9_9ROSI</name>
<evidence type="ECO:0000313" key="2">
    <source>
        <dbReference type="Proteomes" id="UP001163603"/>
    </source>
</evidence>
<gene>
    <name evidence="1" type="ORF">Pint_30616</name>
</gene>
<reference evidence="2" key="1">
    <citation type="journal article" date="2023" name="G3 (Bethesda)">
        <title>Genome assembly and association tests identify interacting loci associated with vigor, precocity, and sex in interspecific pistachio rootstocks.</title>
        <authorList>
            <person name="Palmer W."/>
            <person name="Jacygrad E."/>
            <person name="Sagayaradj S."/>
            <person name="Cavanaugh K."/>
            <person name="Han R."/>
            <person name="Bertier L."/>
            <person name="Beede B."/>
            <person name="Kafkas S."/>
            <person name="Golino D."/>
            <person name="Preece J."/>
            <person name="Michelmore R."/>
        </authorList>
    </citation>
    <scope>NUCLEOTIDE SEQUENCE [LARGE SCALE GENOMIC DNA]</scope>
</reference>
<dbReference type="EMBL" id="CM047750">
    <property type="protein sequence ID" value="KAJ0006898.1"/>
    <property type="molecule type" value="Genomic_DNA"/>
</dbReference>
<comment type="caution">
    <text evidence="1">The sequence shown here is derived from an EMBL/GenBank/DDBJ whole genome shotgun (WGS) entry which is preliminary data.</text>
</comment>
<evidence type="ECO:0000313" key="1">
    <source>
        <dbReference type="EMBL" id="KAJ0006898.1"/>
    </source>
</evidence>
<accession>A0ACC0WZU9</accession>